<evidence type="ECO:0000259" key="1">
    <source>
        <dbReference type="Pfam" id="PF00903"/>
    </source>
</evidence>
<evidence type="ECO:0000313" key="3">
    <source>
        <dbReference type="Proteomes" id="UP000316626"/>
    </source>
</evidence>
<reference evidence="2 3" key="1">
    <citation type="submission" date="2019-06" db="EMBL/GenBank/DDBJ databases">
        <title>Psychrobacillus vulpis sp. nov., a new species isolated from feces of a red fox that inhabits in The Tablas de Daimiel Natural Park, Albacete, Spain.</title>
        <authorList>
            <person name="Rodriguez M."/>
            <person name="Reina J.C."/>
            <person name="Bejar V."/>
            <person name="Llamas I."/>
        </authorList>
    </citation>
    <scope>NUCLEOTIDE SEQUENCE [LARGE SCALE GENOMIC DNA]</scope>
    <source>
        <strain evidence="2 3">Z8</strain>
    </source>
</reference>
<dbReference type="Gene3D" id="3.10.180.10">
    <property type="entry name" value="2,3-Dihydroxybiphenyl 1,2-Dioxygenase, domain 1"/>
    <property type="match status" value="1"/>
</dbReference>
<protein>
    <recommendedName>
        <fullName evidence="1">Glyoxalase/fosfomycin resistance/dioxygenase domain-containing protein</fullName>
    </recommendedName>
</protein>
<dbReference type="Pfam" id="PF00903">
    <property type="entry name" value="Glyoxalase"/>
    <property type="match status" value="1"/>
</dbReference>
<keyword evidence="3" id="KW-1185">Reference proteome</keyword>
<dbReference type="RefSeq" id="WP_142641565.1">
    <property type="nucleotide sequence ID" value="NZ_VDGI01000003.1"/>
</dbReference>
<sequence>MGIVERIDTVCLKVSNIERASLWYEEILGLKVSFKDEHYVILSVEGTGVPLTLERGVPSPNENTTYPIFFSANLTETFRVLQENKVEVSEIQIDGVKNF</sequence>
<dbReference type="AlphaFoldDB" id="A0A544TUA5"/>
<comment type="caution">
    <text evidence="2">The sequence shown here is derived from an EMBL/GenBank/DDBJ whole genome shotgun (WGS) entry which is preliminary data.</text>
</comment>
<dbReference type="OrthoDB" id="2184229at2"/>
<accession>A0A544TUA5</accession>
<name>A0A544TUA5_9BACI</name>
<dbReference type="Proteomes" id="UP000316626">
    <property type="component" value="Unassembled WGS sequence"/>
</dbReference>
<dbReference type="SUPFAM" id="SSF54593">
    <property type="entry name" value="Glyoxalase/Bleomycin resistance protein/Dihydroxybiphenyl dioxygenase"/>
    <property type="match status" value="1"/>
</dbReference>
<feature type="domain" description="Glyoxalase/fosfomycin resistance/dioxygenase" evidence="1">
    <location>
        <begin position="6"/>
        <end position="90"/>
    </location>
</feature>
<evidence type="ECO:0000313" key="2">
    <source>
        <dbReference type="EMBL" id="TQR21034.1"/>
    </source>
</evidence>
<proteinExistence type="predicted"/>
<dbReference type="InterPro" id="IPR029068">
    <property type="entry name" value="Glyas_Bleomycin-R_OHBP_Dase"/>
</dbReference>
<dbReference type="EMBL" id="VDGI01000003">
    <property type="protein sequence ID" value="TQR21034.1"/>
    <property type="molecule type" value="Genomic_DNA"/>
</dbReference>
<gene>
    <name evidence="2" type="ORF">FG384_05415</name>
</gene>
<dbReference type="InterPro" id="IPR004360">
    <property type="entry name" value="Glyas_Fos-R_dOase_dom"/>
</dbReference>
<organism evidence="2 3">
    <name type="scientific">Psychrobacillus vulpis</name>
    <dbReference type="NCBI Taxonomy" id="2325572"/>
    <lineage>
        <taxon>Bacteria</taxon>
        <taxon>Bacillati</taxon>
        <taxon>Bacillota</taxon>
        <taxon>Bacilli</taxon>
        <taxon>Bacillales</taxon>
        <taxon>Bacillaceae</taxon>
        <taxon>Psychrobacillus</taxon>
    </lineage>
</organism>